<sequence>MTGVEYSTLEIVSVGRIVALLVNSVRLPMHLSATTQDEDIYFY</sequence>
<organism evidence="1">
    <name type="scientific">marine metagenome</name>
    <dbReference type="NCBI Taxonomy" id="408172"/>
    <lineage>
        <taxon>unclassified sequences</taxon>
        <taxon>metagenomes</taxon>
        <taxon>ecological metagenomes</taxon>
    </lineage>
</organism>
<protein>
    <submittedName>
        <fullName evidence="1">Uncharacterized protein</fullName>
    </submittedName>
</protein>
<accession>A0A382M9T9</accession>
<proteinExistence type="predicted"/>
<dbReference type="EMBL" id="UINC01092234">
    <property type="protein sequence ID" value="SVC45639.1"/>
    <property type="molecule type" value="Genomic_DNA"/>
</dbReference>
<gene>
    <name evidence="1" type="ORF">METZ01_LOCUS298493</name>
</gene>
<evidence type="ECO:0000313" key="1">
    <source>
        <dbReference type="EMBL" id="SVC45639.1"/>
    </source>
</evidence>
<name>A0A382M9T9_9ZZZZ</name>
<dbReference type="AlphaFoldDB" id="A0A382M9T9"/>
<reference evidence="1" key="1">
    <citation type="submission" date="2018-05" db="EMBL/GenBank/DDBJ databases">
        <authorList>
            <person name="Lanie J.A."/>
            <person name="Ng W.-L."/>
            <person name="Kazmierczak K.M."/>
            <person name="Andrzejewski T.M."/>
            <person name="Davidsen T.M."/>
            <person name="Wayne K.J."/>
            <person name="Tettelin H."/>
            <person name="Glass J.I."/>
            <person name="Rusch D."/>
            <person name="Podicherti R."/>
            <person name="Tsui H.-C.T."/>
            <person name="Winkler M.E."/>
        </authorList>
    </citation>
    <scope>NUCLEOTIDE SEQUENCE</scope>
</reference>